<feature type="binding site" evidence="9">
    <location>
        <position position="45"/>
    </location>
    <ligand>
        <name>S-adenosyl-L-methionine</name>
        <dbReference type="ChEBI" id="CHEBI:59789"/>
    </ligand>
</feature>
<dbReference type="GO" id="GO:0008119">
    <property type="term" value="F:thiopurine S-methyltransferase activity"/>
    <property type="evidence" value="ECO:0007669"/>
    <property type="project" value="UniProtKB-EC"/>
</dbReference>
<name>A0ABW3U6N5_9GAMM</name>
<dbReference type="InterPro" id="IPR025835">
    <property type="entry name" value="Thiopurine_S-MeTrfase"/>
</dbReference>
<dbReference type="PANTHER" id="PTHR10259">
    <property type="entry name" value="THIOPURINE S-METHYLTRANSFERASE"/>
    <property type="match status" value="1"/>
</dbReference>
<comment type="similarity">
    <text evidence="3 9">Belongs to the class I-like SAM-binding methyltransferase superfamily. TPMT family.</text>
</comment>
<comment type="subcellular location">
    <subcellularLocation>
        <location evidence="2 9">Cytoplasm</location>
    </subcellularLocation>
</comment>
<organism evidence="10 11">
    <name type="scientific">Microbulbifer celer</name>
    <dbReference type="NCBI Taxonomy" id="435905"/>
    <lineage>
        <taxon>Bacteria</taxon>
        <taxon>Pseudomonadati</taxon>
        <taxon>Pseudomonadota</taxon>
        <taxon>Gammaproteobacteria</taxon>
        <taxon>Cellvibrionales</taxon>
        <taxon>Microbulbiferaceae</taxon>
        <taxon>Microbulbifer</taxon>
    </lineage>
</organism>
<feature type="binding site" evidence="9">
    <location>
        <position position="10"/>
    </location>
    <ligand>
        <name>S-adenosyl-L-methionine</name>
        <dbReference type="ChEBI" id="CHEBI:59789"/>
    </ligand>
</feature>
<protein>
    <recommendedName>
        <fullName evidence="4 9">Thiopurine S-methyltransferase</fullName>
        <ecNumber evidence="4 9">2.1.1.67</ecNumber>
    </recommendedName>
    <alternativeName>
        <fullName evidence="9">Thiopurine methyltransferase</fullName>
    </alternativeName>
</protein>
<dbReference type="EMBL" id="JBHTLR010000007">
    <property type="protein sequence ID" value="MFD1216543.1"/>
    <property type="molecule type" value="Genomic_DNA"/>
</dbReference>
<accession>A0ABW3U6N5</accession>
<dbReference type="PROSITE" id="PS51585">
    <property type="entry name" value="SAM_MT_TPMT"/>
    <property type="match status" value="1"/>
</dbReference>
<evidence type="ECO:0000256" key="1">
    <source>
        <dbReference type="ARBA" id="ARBA00000903"/>
    </source>
</evidence>
<evidence type="ECO:0000256" key="8">
    <source>
        <dbReference type="ARBA" id="ARBA00022691"/>
    </source>
</evidence>
<evidence type="ECO:0000256" key="7">
    <source>
        <dbReference type="ARBA" id="ARBA00022679"/>
    </source>
</evidence>
<keyword evidence="7 9" id="KW-0808">Transferase</keyword>
<feature type="binding site" evidence="9">
    <location>
        <position position="66"/>
    </location>
    <ligand>
        <name>S-adenosyl-L-methionine</name>
        <dbReference type="ChEBI" id="CHEBI:59789"/>
    </ligand>
</feature>
<evidence type="ECO:0000256" key="4">
    <source>
        <dbReference type="ARBA" id="ARBA00011905"/>
    </source>
</evidence>
<dbReference type="Pfam" id="PF05724">
    <property type="entry name" value="TPMT"/>
    <property type="match status" value="1"/>
</dbReference>
<dbReference type="InterPro" id="IPR022474">
    <property type="entry name" value="Thiopur_S-MeTfrase_Se/Te_detox"/>
</dbReference>
<dbReference type="InterPro" id="IPR008854">
    <property type="entry name" value="TPMT"/>
</dbReference>
<dbReference type="HAMAP" id="MF_00812">
    <property type="entry name" value="Thiopur_methtran"/>
    <property type="match status" value="1"/>
</dbReference>
<evidence type="ECO:0000313" key="11">
    <source>
        <dbReference type="Proteomes" id="UP001597264"/>
    </source>
</evidence>
<proteinExistence type="inferred from homology"/>
<dbReference type="Proteomes" id="UP001597264">
    <property type="component" value="Unassembled WGS sequence"/>
</dbReference>
<evidence type="ECO:0000313" key="10">
    <source>
        <dbReference type="EMBL" id="MFD1216543.1"/>
    </source>
</evidence>
<dbReference type="GO" id="GO:0032259">
    <property type="term" value="P:methylation"/>
    <property type="evidence" value="ECO:0007669"/>
    <property type="project" value="UniProtKB-KW"/>
</dbReference>
<evidence type="ECO:0000256" key="2">
    <source>
        <dbReference type="ARBA" id="ARBA00004496"/>
    </source>
</evidence>
<dbReference type="NCBIfam" id="NF009732">
    <property type="entry name" value="PRK13255.1"/>
    <property type="match status" value="1"/>
</dbReference>
<reference evidence="11" key="1">
    <citation type="journal article" date="2019" name="Int. J. Syst. Evol. Microbiol.">
        <title>The Global Catalogue of Microorganisms (GCM) 10K type strain sequencing project: providing services to taxonomists for standard genome sequencing and annotation.</title>
        <authorList>
            <consortium name="The Broad Institute Genomics Platform"/>
            <consortium name="The Broad Institute Genome Sequencing Center for Infectious Disease"/>
            <person name="Wu L."/>
            <person name="Ma J."/>
        </authorList>
    </citation>
    <scope>NUCLEOTIDE SEQUENCE [LARGE SCALE GENOMIC DNA]</scope>
    <source>
        <strain evidence="11">CCUG 54356</strain>
    </source>
</reference>
<sequence>MEKAFWLEKWQKMEIGFHNAEAHPLLVKHFDALNLPKGSRLFLPLCGKTLDIGWLLGNGYQVAGAELSETAVVQLFEQLQVAPTIDELGELKRYSADGIDIFVGDIFQLDPDTLGQVDAIYDRAALVALPESMRARYAQLLIALTTTAQQLLITFDYDQSQIAGPPFCVDSDEVKALYSENYTLSLLQEVNVPGGLKGKCPAQEQVWRLLPR</sequence>
<dbReference type="Gene3D" id="3.40.50.150">
    <property type="entry name" value="Vaccinia Virus protein VP39"/>
    <property type="match status" value="1"/>
</dbReference>
<feature type="binding site" evidence="9">
    <location>
        <position position="123"/>
    </location>
    <ligand>
        <name>S-adenosyl-L-methionine</name>
        <dbReference type="ChEBI" id="CHEBI:59789"/>
    </ligand>
</feature>
<comment type="caution">
    <text evidence="10">The sequence shown here is derived from an EMBL/GenBank/DDBJ whole genome shotgun (WGS) entry which is preliminary data.</text>
</comment>
<comment type="catalytic activity">
    <reaction evidence="1 9">
        <text>S-adenosyl-L-methionine + a thiopurine = S-adenosyl-L-homocysteine + a thiopurine S-methylether.</text>
        <dbReference type="EC" id="2.1.1.67"/>
    </reaction>
</comment>
<dbReference type="RefSeq" id="WP_230438652.1">
    <property type="nucleotide sequence ID" value="NZ_CP087715.1"/>
</dbReference>
<dbReference type="PIRSF" id="PIRSF023956">
    <property type="entry name" value="Thiopurine_S-methyltransferase"/>
    <property type="match status" value="1"/>
</dbReference>
<keyword evidence="5 9" id="KW-0963">Cytoplasm</keyword>
<keyword evidence="11" id="KW-1185">Reference proteome</keyword>
<dbReference type="NCBIfam" id="TIGR03840">
    <property type="entry name" value="TMPT_Se_Te"/>
    <property type="match status" value="1"/>
</dbReference>
<dbReference type="SUPFAM" id="SSF53335">
    <property type="entry name" value="S-adenosyl-L-methionine-dependent methyltransferases"/>
    <property type="match status" value="1"/>
</dbReference>
<evidence type="ECO:0000256" key="6">
    <source>
        <dbReference type="ARBA" id="ARBA00022603"/>
    </source>
</evidence>
<evidence type="ECO:0000256" key="9">
    <source>
        <dbReference type="HAMAP-Rule" id="MF_00812"/>
    </source>
</evidence>
<dbReference type="PANTHER" id="PTHR10259:SF11">
    <property type="entry name" value="THIOPURINE S-METHYLTRANSFERASE"/>
    <property type="match status" value="1"/>
</dbReference>
<keyword evidence="6 9" id="KW-0489">Methyltransferase</keyword>
<keyword evidence="8 9" id="KW-0949">S-adenosyl-L-methionine</keyword>
<dbReference type="InterPro" id="IPR029063">
    <property type="entry name" value="SAM-dependent_MTases_sf"/>
</dbReference>
<evidence type="ECO:0000256" key="5">
    <source>
        <dbReference type="ARBA" id="ARBA00022490"/>
    </source>
</evidence>
<evidence type="ECO:0000256" key="3">
    <source>
        <dbReference type="ARBA" id="ARBA00008145"/>
    </source>
</evidence>
<gene>
    <name evidence="10" type="primary">tmpT</name>
    <name evidence="9" type="synonym">tpm</name>
    <name evidence="10" type="ORF">ACFQ2X_08040</name>
</gene>
<dbReference type="EC" id="2.1.1.67" evidence="4 9"/>